<evidence type="ECO:0000313" key="2">
    <source>
        <dbReference type="EMBL" id="PIO24570.1"/>
    </source>
</evidence>
<sequence>YPLSCDATIHVTDKRINVHSAPECIEQEQILVRISGLSPLRKSYTPGKRDENLNFLNSKIINQKSEGKKNNHQKEHKQEKKGKRDKKSPARQHKHDHKDKSSSEEVVKIGNKANVNEATADSHQVPDLSSAQPNMPGKQEVGETLMLELPAVPKCPGKIWQPLSLTTTAKGLTDDDLAFAISDFKPLPEKEDEQSKPYTIPKQISVMKDEDLLI</sequence>
<gene>
    <name evidence="2" type="ORF">AB205_0064580</name>
</gene>
<feature type="non-terminal residue" evidence="2">
    <location>
        <position position="1"/>
    </location>
</feature>
<protein>
    <submittedName>
        <fullName evidence="2">Uncharacterized protein</fullName>
    </submittedName>
</protein>
<feature type="compositionally biased region" description="Polar residues" evidence="1">
    <location>
        <begin position="113"/>
        <end position="133"/>
    </location>
</feature>
<feature type="region of interest" description="Disordered" evidence="1">
    <location>
        <begin position="61"/>
        <end position="138"/>
    </location>
</feature>
<accession>A0A2G9R9K3</accession>
<reference evidence="2" key="1">
    <citation type="submission" date="2017-08" db="EMBL/GenBank/DDBJ databases">
        <title>Assembly of the North American Bullfrog Genome.</title>
        <authorList>
            <person name="Warren R.L."/>
            <person name="Vandervalk B.P."/>
            <person name="Kucuk E."/>
            <person name="Birol I."/>
            <person name="Helbing C."/>
            <person name="Pandoh P."/>
            <person name="Behsaz B."/>
            <person name="Mohamadi H."/>
            <person name="Chu J."/>
            <person name="Jackman S."/>
            <person name="Hammond S.A."/>
            <person name="Veldhoen N."/>
            <person name="Kirk H."/>
            <person name="Zhao Y."/>
            <person name="Coope R."/>
            <person name="Pleasance S."/>
            <person name="Moore R."/>
            <person name="Holt R."/>
        </authorList>
    </citation>
    <scope>NUCLEOTIDE SEQUENCE</scope>
    <source>
        <strain evidence="2">Bruno</strain>
        <tissue evidence="2">Liver</tissue>
    </source>
</reference>
<name>A0A2G9R9K3_AQUCT</name>
<feature type="compositionally biased region" description="Basic and acidic residues" evidence="1">
    <location>
        <begin position="98"/>
        <end position="107"/>
    </location>
</feature>
<dbReference type="AlphaFoldDB" id="A0A2G9R9K3"/>
<feature type="compositionally biased region" description="Basic residues" evidence="1">
    <location>
        <begin position="79"/>
        <end position="97"/>
    </location>
</feature>
<feature type="compositionally biased region" description="Basic and acidic residues" evidence="1">
    <location>
        <begin position="65"/>
        <end position="78"/>
    </location>
</feature>
<organism evidence="2">
    <name type="scientific">Aquarana catesbeiana</name>
    <name type="common">American bullfrog</name>
    <name type="synonym">Rana catesbeiana</name>
    <dbReference type="NCBI Taxonomy" id="8400"/>
    <lineage>
        <taxon>Eukaryota</taxon>
        <taxon>Metazoa</taxon>
        <taxon>Chordata</taxon>
        <taxon>Craniata</taxon>
        <taxon>Vertebrata</taxon>
        <taxon>Euteleostomi</taxon>
        <taxon>Amphibia</taxon>
        <taxon>Batrachia</taxon>
        <taxon>Anura</taxon>
        <taxon>Neobatrachia</taxon>
        <taxon>Ranoidea</taxon>
        <taxon>Ranidae</taxon>
        <taxon>Aquarana</taxon>
    </lineage>
</organism>
<dbReference type="OrthoDB" id="9937817at2759"/>
<dbReference type="EMBL" id="KV957209">
    <property type="protein sequence ID" value="PIO24570.1"/>
    <property type="molecule type" value="Genomic_DNA"/>
</dbReference>
<evidence type="ECO:0000256" key="1">
    <source>
        <dbReference type="SAM" id="MobiDB-lite"/>
    </source>
</evidence>
<proteinExistence type="predicted"/>